<dbReference type="EMBL" id="BDGG01000013">
    <property type="protein sequence ID" value="GAV06351.1"/>
    <property type="molecule type" value="Genomic_DNA"/>
</dbReference>
<evidence type="ECO:0000313" key="2">
    <source>
        <dbReference type="Proteomes" id="UP000186922"/>
    </source>
</evidence>
<name>A0A1D1VZ29_RAMVA</name>
<accession>A0A1D1VZ29</accession>
<reference evidence="1 2" key="1">
    <citation type="journal article" date="2016" name="Nat. Commun.">
        <title>Extremotolerant tardigrade genome and improved radiotolerance of human cultured cells by tardigrade-unique protein.</title>
        <authorList>
            <person name="Hashimoto T."/>
            <person name="Horikawa D.D."/>
            <person name="Saito Y."/>
            <person name="Kuwahara H."/>
            <person name="Kozuka-Hata H."/>
            <person name="Shin-I T."/>
            <person name="Minakuchi Y."/>
            <person name="Ohishi K."/>
            <person name="Motoyama A."/>
            <person name="Aizu T."/>
            <person name="Enomoto A."/>
            <person name="Kondo K."/>
            <person name="Tanaka S."/>
            <person name="Hara Y."/>
            <person name="Koshikawa S."/>
            <person name="Sagara H."/>
            <person name="Miura T."/>
            <person name="Yokobori S."/>
            <person name="Miyagawa K."/>
            <person name="Suzuki Y."/>
            <person name="Kubo T."/>
            <person name="Oyama M."/>
            <person name="Kohara Y."/>
            <person name="Fujiyama A."/>
            <person name="Arakawa K."/>
            <person name="Katayama T."/>
            <person name="Toyoda A."/>
            <person name="Kunieda T."/>
        </authorList>
    </citation>
    <scope>NUCLEOTIDE SEQUENCE [LARGE SCALE GENOMIC DNA]</scope>
    <source>
        <strain evidence="1 2">YOKOZUNA-1</strain>
    </source>
</reference>
<proteinExistence type="predicted"/>
<dbReference type="Proteomes" id="UP000186922">
    <property type="component" value="Unassembled WGS sequence"/>
</dbReference>
<evidence type="ECO:0000313" key="1">
    <source>
        <dbReference type="EMBL" id="GAV06351.1"/>
    </source>
</evidence>
<organism evidence="1 2">
    <name type="scientific">Ramazzottius varieornatus</name>
    <name type="common">Water bear</name>
    <name type="synonym">Tardigrade</name>
    <dbReference type="NCBI Taxonomy" id="947166"/>
    <lineage>
        <taxon>Eukaryota</taxon>
        <taxon>Metazoa</taxon>
        <taxon>Ecdysozoa</taxon>
        <taxon>Tardigrada</taxon>
        <taxon>Eutardigrada</taxon>
        <taxon>Parachela</taxon>
        <taxon>Hypsibioidea</taxon>
        <taxon>Ramazzottiidae</taxon>
        <taxon>Ramazzottius</taxon>
    </lineage>
</organism>
<keyword evidence="2" id="KW-1185">Reference proteome</keyword>
<gene>
    <name evidence="1" type="primary">RvY_16360-1</name>
    <name evidence="1" type="synonym">RvY_16360.1</name>
    <name evidence="1" type="ORF">RvY_16360</name>
</gene>
<dbReference type="AlphaFoldDB" id="A0A1D1VZ29"/>
<protein>
    <submittedName>
        <fullName evidence="1">Uncharacterized protein</fullName>
    </submittedName>
</protein>
<comment type="caution">
    <text evidence="1">The sequence shown here is derived from an EMBL/GenBank/DDBJ whole genome shotgun (WGS) entry which is preliminary data.</text>
</comment>
<sequence>MAKISCFIQSEFFALAKNQVLAAVRGMVGLSPKLDLLVKVPTSSALPGWLSGSIKFPVGLAHTVCRVLLSSFNVSVETARWRSPTTRVQRGDRKCRLCLVGIEDIRHFMTCCPLFDGLRQDLTDDLCQLGFSSCIDLVHCLVRCLTAAHVPACLLFAKFFHKVLGHPVVAKASSEITHRTPSLAISA</sequence>